<protein>
    <submittedName>
        <fullName evidence="1">Uncharacterized protein</fullName>
    </submittedName>
</protein>
<keyword evidence="2" id="KW-1185">Reference proteome</keyword>
<name>A0ABW9QYK5_9ACTN</name>
<accession>A0ABW9QYK5</accession>
<gene>
    <name evidence="1" type="ORF">GHK86_18390</name>
</gene>
<dbReference type="Gene3D" id="3.30.470.20">
    <property type="entry name" value="ATP-grasp fold, B domain"/>
    <property type="match status" value="1"/>
</dbReference>
<evidence type="ECO:0000313" key="1">
    <source>
        <dbReference type="EMBL" id="MST34685.1"/>
    </source>
</evidence>
<sequence length="84" mass="9180">DAAELRREVLGALRPDGVAWSPAETAAVDDLLLRVGRLVEELPEVDHLDLEPVVVSPGRAAIAGIRVHAQVPEPHPERALRRLR</sequence>
<dbReference type="Proteomes" id="UP000437736">
    <property type="component" value="Unassembled WGS sequence"/>
</dbReference>
<dbReference type="EMBL" id="WJHE01001148">
    <property type="protein sequence ID" value="MST34685.1"/>
    <property type="molecule type" value="Genomic_DNA"/>
</dbReference>
<dbReference type="Pfam" id="PF13549">
    <property type="entry name" value="ATP-grasp_5"/>
    <property type="match status" value="1"/>
</dbReference>
<evidence type="ECO:0000313" key="2">
    <source>
        <dbReference type="Proteomes" id="UP000437736"/>
    </source>
</evidence>
<comment type="caution">
    <text evidence="1">The sequence shown here is derived from an EMBL/GenBank/DDBJ whole genome shotgun (WGS) entry which is preliminary data.</text>
</comment>
<organism evidence="1 2">
    <name type="scientific">Acidiferrimicrobium australe</name>
    <dbReference type="NCBI Taxonomy" id="2664430"/>
    <lineage>
        <taxon>Bacteria</taxon>
        <taxon>Bacillati</taxon>
        <taxon>Actinomycetota</taxon>
        <taxon>Acidimicrobiia</taxon>
        <taxon>Acidimicrobiales</taxon>
        <taxon>Acidimicrobiaceae</taxon>
        <taxon>Acidiferrimicrobium</taxon>
    </lineage>
</organism>
<feature type="non-terminal residue" evidence="1">
    <location>
        <position position="1"/>
    </location>
</feature>
<proteinExistence type="predicted"/>
<reference evidence="1 2" key="1">
    <citation type="submission" date="2019-11" db="EMBL/GenBank/DDBJ databases">
        <title>Acidiferrimicrobium australis gen. nov., sp. nov., an acidophilic and obligately heterotrophic, member of the Actinobacteria that catalyses dissimilatory oxido- reduction of iron isolated from metal-rich acidic water in Chile.</title>
        <authorList>
            <person name="Gonzalez D."/>
            <person name="Huber K."/>
            <person name="Hedrich S."/>
            <person name="Rojas-Villalobos C."/>
            <person name="Quatrini R."/>
            <person name="Dinamarca M.A."/>
            <person name="Schwarz A."/>
            <person name="Canales C."/>
            <person name="Nancucheo I."/>
        </authorList>
    </citation>
    <scope>NUCLEOTIDE SEQUENCE [LARGE SCALE GENOMIC DNA]</scope>
    <source>
        <strain evidence="1 2">USS-CCA1</strain>
    </source>
</reference>